<evidence type="ECO:0000256" key="1">
    <source>
        <dbReference type="ARBA" id="ARBA00022658"/>
    </source>
</evidence>
<dbReference type="InParanoid" id="A0A3B3IEB9"/>
<keyword evidence="1" id="KW-0344">Guanine-nucleotide releasing factor</keyword>
<reference evidence="2 3" key="1">
    <citation type="journal article" date="2007" name="Nature">
        <title>The medaka draft genome and insights into vertebrate genome evolution.</title>
        <authorList>
            <person name="Kasahara M."/>
            <person name="Naruse K."/>
            <person name="Sasaki S."/>
            <person name="Nakatani Y."/>
            <person name="Qu W."/>
            <person name="Ahsan B."/>
            <person name="Yamada T."/>
            <person name="Nagayasu Y."/>
            <person name="Doi K."/>
            <person name="Kasai Y."/>
            <person name="Jindo T."/>
            <person name="Kobayashi D."/>
            <person name="Shimada A."/>
            <person name="Toyoda A."/>
            <person name="Kuroki Y."/>
            <person name="Fujiyama A."/>
            <person name="Sasaki T."/>
            <person name="Shimizu A."/>
            <person name="Asakawa S."/>
            <person name="Shimizu N."/>
            <person name="Hashimoto S."/>
            <person name="Yang J."/>
            <person name="Lee Y."/>
            <person name="Matsushima K."/>
            <person name="Sugano S."/>
            <person name="Sakaizumi M."/>
            <person name="Narita T."/>
            <person name="Ohishi K."/>
            <person name="Haga S."/>
            <person name="Ohta F."/>
            <person name="Nomoto H."/>
            <person name="Nogata K."/>
            <person name="Morishita T."/>
            <person name="Endo T."/>
            <person name="Shin-I T."/>
            <person name="Takeda H."/>
            <person name="Morishita S."/>
            <person name="Kohara Y."/>
        </authorList>
    </citation>
    <scope>NUCLEOTIDE SEQUENCE [LARGE SCALE GENOMIC DNA]</scope>
    <source>
        <strain evidence="2 3">Hd-rR</strain>
    </source>
</reference>
<reference evidence="2" key="3">
    <citation type="submission" date="2025-09" db="UniProtKB">
        <authorList>
            <consortium name="Ensembl"/>
        </authorList>
    </citation>
    <scope>IDENTIFICATION</scope>
    <source>
        <strain evidence="2">Hd-rR</strain>
    </source>
</reference>
<dbReference type="GeneTree" id="ENSGT00940000157874"/>
<name>A0A3B3IEB9_ORYLA</name>
<dbReference type="AlphaFoldDB" id="A0A3B3IEB9"/>
<reference evidence="2" key="2">
    <citation type="submission" date="2025-08" db="UniProtKB">
        <authorList>
            <consortium name="Ensembl"/>
        </authorList>
    </citation>
    <scope>IDENTIFICATION</scope>
    <source>
        <strain evidence="2">Hd-rR</strain>
    </source>
</reference>
<dbReference type="InterPro" id="IPR051336">
    <property type="entry name" value="RhoGEF_Guanine_NuclExch_SF"/>
</dbReference>
<organism evidence="2 3">
    <name type="scientific">Oryzias latipes</name>
    <name type="common">Japanese rice fish</name>
    <name type="synonym">Japanese killifish</name>
    <dbReference type="NCBI Taxonomy" id="8090"/>
    <lineage>
        <taxon>Eukaryota</taxon>
        <taxon>Metazoa</taxon>
        <taxon>Chordata</taxon>
        <taxon>Craniata</taxon>
        <taxon>Vertebrata</taxon>
        <taxon>Euteleostomi</taxon>
        <taxon>Actinopterygii</taxon>
        <taxon>Neopterygii</taxon>
        <taxon>Teleostei</taxon>
        <taxon>Neoteleostei</taxon>
        <taxon>Acanthomorphata</taxon>
        <taxon>Ovalentaria</taxon>
        <taxon>Atherinomorphae</taxon>
        <taxon>Beloniformes</taxon>
        <taxon>Adrianichthyidae</taxon>
        <taxon>Oryziinae</taxon>
        <taxon>Oryzias</taxon>
    </lineage>
</organism>
<accession>A0A3B3IEB9</accession>
<dbReference type="Bgee" id="ENSORLG00000024857">
    <property type="expression patterns" value="Expressed in brain and 7 other cell types or tissues"/>
</dbReference>
<dbReference type="GO" id="GO:0005085">
    <property type="term" value="F:guanyl-nucleotide exchange factor activity"/>
    <property type="evidence" value="ECO:0007669"/>
    <property type="project" value="UniProtKB-KW"/>
</dbReference>
<sequence length="116" mass="12857">KEPLKIPLSCYHLQILSVLLFIPDEIMQLDSSPLRAADITTDLKKQFAFLSGGRGDNGSPVIVFPEFPAFSEITDREFHNVLSYLTSHLASILSFPPHCELFCSGGLSTFLPSFIL</sequence>
<protein>
    <submittedName>
        <fullName evidence="2">Uncharacterized protein</fullName>
    </submittedName>
</protein>
<evidence type="ECO:0000313" key="2">
    <source>
        <dbReference type="Ensembl" id="ENSORLP00000042425.1"/>
    </source>
</evidence>
<keyword evidence="3" id="KW-1185">Reference proteome</keyword>
<evidence type="ECO:0000313" key="3">
    <source>
        <dbReference type="Proteomes" id="UP000001038"/>
    </source>
</evidence>
<dbReference type="PANTHER" id="PTHR22826:SF115">
    <property type="entry name" value="GUANINE NUCLEOTIDE EXCHANGE FACTOR DBS"/>
    <property type="match status" value="1"/>
</dbReference>
<proteinExistence type="predicted"/>
<dbReference type="PANTHER" id="PTHR22826">
    <property type="entry name" value="RHO GUANINE EXCHANGE FACTOR-RELATED"/>
    <property type="match status" value="1"/>
</dbReference>
<dbReference type="Proteomes" id="UP000001038">
    <property type="component" value="Chromosome 21"/>
</dbReference>
<dbReference type="Ensembl" id="ENSORLT00000043110.1">
    <property type="protein sequence ID" value="ENSORLP00000042425.1"/>
    <property type="gene ID" value="ENSORLG00000024857.1"/>
</dbReference>
<dbReference type="STRING" id="8090.ENSORLP00000042425"/>